<dbReference type="Gramene" id="KCW67853">
    <property type="protein sequence ID" value="KCW67853"/>
    <property type="gene ID" value="EUGRSUZ_F01574"/>
</dbReference>
<dbReference type="InParanoid" id="A0A059BP12"/>
<proteinExistence type="predicted"/>
<organism evidence="2">
    <name type="scientific">Eucalyptus grandis</name>
    <name type="common">Flooded gum</name>
    <dbReference type="NCBI Taxonomy" id="71139"/>
    <lineage>
        <taxon>Eukaryota</taxon>
        <taxon>Viridiplantae</taxon>
        <taxon>Streptophyta</taxon>
        <taxon>Embryophyta</taxon>
        <taxon>Tracheophyta</taxon>
        <taxon>Spermatophyta</taxon>
        <taxon>Magnoliopsida</taxon>
        <taxon>eudicotyledons</taxon>
        <taxon>Gunneridae</taxon>
        <taxon>Pentapetalae</taxon>
        <taxon>rosids</taxon>
        <taxon>malvids</taxon>
        <taxon>Myrtales</taxon>
        <taxon>Myrtaceae</taxon>
        <taxon>Myrtoideae</taxon>
        <taxon>Eucalypteae</taxon>
        <taxon>Eucalyptus</taxon>
    </lineage>
</organism>
<protein>
    <submittedName>
        <fullName evidence="2">Uncharacterized protein</fullName>
    </submittedName>
</protein>
<dbReference type="AlphaFoldDB" id="A0A059BP12"/>
<keyword evidence="1" id="KW-1133">Transmembrane helix</keyword>
<reference evidence="2" key="1">
    <citation type="submission" date="2013-07" db="EMBL/GenBank/DDBJ databases">
        <title>The genome of Eucalyptus grandis.</title>
        <authorList>
            <person name="Schmutz J."/>
            <person name="Hayes R."/>
            <person name="Myburg A."/>
            <person name="Tuskan G."/>
            <person name="Grattapaglia D."/>
            <person name="Rokhsar D.S."/>
        </authorList>
    </citation>
    <scope>NUCLEOTIDE SEQUENCE</scope>
    <source>
        <tissue evidence="2">Leaf extractions</tissue>
    </source>
</reference>
<keyword evidence="1" id="KW-0812">Transmembrane</keyword>
<feature type="transmembrane region" description="Helical" evidence="1">
    <location>
        <begin position="36"/>
        <end position="55"/>
    </location>
</feature>
<dbReference type="EMBL" id="KK198758">
    <property type="protein sequence ID" value="KCW67853.1"/>
    <property type="molecule type" value="Genomic_DNA"/>
</dbReference>
<gene>
    <name evidence="2" type="ORF">EUGRSUZ_F01574</name>
</gene>
<accession>A0A059BP12</accession>
<sequence length="96" mass="11372">MDIDSFKVIRRLNLCRDRATSEQGQSDDDYVNLDNTYLFITSSIVLNIIFTIKLVDRYKIQESKNFVINYHIPRFNRCSKYDVTGFPIIVLIRVFD</sequence>
<keyword evidence="1" id="KW-0472">Membrane</keyword>
<evidence type="ECO:0000313" key="2">
    <source>
        <dbReference type="EMBL" id="KCW67853.1"/>
    </source>
</evidence>
<name>A0A059BP12_EUCGR</name>
<evidence type="ECO:0000256" key="1">
    <source>
        <dbReference type="SAM" id="Phobius"/>
    </source>
</evidence>